<organism evidence="2 3">
    <name type="scientific">Neokomagataea anthophila</name>
    <dbReference type="NCBI Taxonomy" id="2826925"/>
    <lineage>
        <taxon>Bacteria</taxon>
        <taxon>Pseudomonadati</taxon>
        <taxon>Pseudomonadota</taxon>
        <taxon>Alphaproteobacteria</taxon>
        <taxon>Acetobacterales</taxon>
        <taxon>Acetobacteraceae</taxon>
        <taxon>Neokomagataea</taxon>
    </lineage>
</organism>
<proteinExistence type="predicted"/>
<dbReference type="RefSeq" id="WP_211681696.1">
    <property type="nucleotide sequence ID" value="NZ_JAGRQH010000003.1"/>
</dbReference>
<dbReference type="Gene3D" id="3.30.420.150">
    <property type="entry name" value="Exopolyphosphatase. Domain 2"/>
    <property type="match status" value="1"/>
</dbReference>
<comment type="caution">
    <text evidence="2">The sequence shown here is derived from an EMBL/GenBank/DDBJ whole genome shotgun (WGS) entry which is preliminary data.</text>
</comment>
<gene>
    <name evidence="2" type="ORF">KB213_06725</name>
</gene>
<sequence>MPEREAEMMGCAQRRGMPGRYAGPFFAAIDLGTNNCRLMIAARTSSGFRVVDSFNRCVGLGEGLKVSGRLAEDAMNRTMDALRICAERLHQWPLTEIRAVATEACRRAGNGRDFLARVFRETGLKIDIISAREEAELAVESCSALFNQSAAPQNAERGVLFDIGGGSTEIAWVRLDQQRNEHTLIGTTSLPLGVISLEETFGRGHGASYDDMVNHVCEQLAPFESIHRIYREVLQGRTRLIGTSGTVTTLAGVALALPRYNRAMIDGATLPGESMCEAIRTLRDIGPQGLMEHPCVGPDRSRYVLPGCAIFEAIYQMWPIQQVTIADRGLRDGMLARMARDHALYSASVRRRTGASSFAKPYPATHGADFLNNYVTL</sequence>
<evidence type="ECO:0000313" key="3">
    <source>
        <dbReference type="Proteomes" id="UP000677812"/>
    </source>
</evidence>
<reference evidence="2 3" key="1">
    <citation type="submission" date="2021-04" db="EMBL/GenBank/DDBJ databases">
        <title>The complete genome sequence of Neokomagataea sp. TBRC 2177.</title>
        <authorList>
            <person name="Charoenyingcharoen P."/>
            <person name="Yukphan P."/>
        </authorList>
    </citation>
    <scope>NUCLEOTIDE SEQUENCE [LARGE SCALE GENOMIC DNA]</scope>
    <source>
        <strain evidence="2 3">TBRC 2177</strain>
    </source>
</reference>
<dbReference type="EMBL" id="JAGRQH010000003">
    <property type="protein sequence ID" value="MBR0559746.1"/>
    <property type="molecule type" value="Genomic_DNA"/>
</dbReference>
<feature type="domain" description="Ppx/GppA phosphatase N-terminal" evidence="1">
    <location>
        <begin position="40"/>
        <end position="341"/>
    </location>
</feature>
<dbReference type="PANTHER" id="PTHR30005">
    <property type="entry name" value="EXOPOLYPHOSPHATASE"/>
    <property type="match status" value="1"/>
</dbReference>
<name>A0ABS5E7A0_9PROT</name>
<accession>A0ABS5E7A0</accession>
<dbReference type="CDD" id="cd24054">
    <property type="entry name" value="ASKHA_NBD_AaPPX-GppA_MtPPX2-like"/>
    <property type="match status" value="1"/>
</dbReference>
<dbReference type="InterPro" id="IPR050273">
    <property type="entry name" value="GppA/Ppx_hydrolase"/>
</dbReference>
<dbReference type="Proteomes" id="UP000677812">
    <property type="component" value="Unassembled WGS sequence"/>
</dbReference>
<dbReference type="Pfam" id="PF02541">
    <property type="entry name" value="Ppx-GppA"/>
    <property type="match status" value="1"/>
</dbReference>
<evidence type="ECO:0000259" key="1">
    <source>
        <dbReference type="Pfam" id="PF02541"/>
    </source>
</evidence>
<dbReference type="InterPro" id="IPR003695">
    <property type="entry name" value="Ppx_GppA_N"/>
</dbReference>
<protein>
    <submittedName>
        <fullName evidence="2">Ppx/GppA family phosphatase</fullName>
    </submittedName>
</protein>
<keyword evidence="3" id="KW-1185">Reference proteome</keyword>
<dbReference type="InterPro" id="IPR043129">
    <property type="entry name" value="ATPase_NBD"/>
</dbReference>
<dbReference type="SUPFAM" id="SSF53067">
    <property type="entry name" value="Actin-like ATPase domain"/>
    <property type="match status" value="2"/>
</dbReference>
<evidence type="ECO:0000313" key="2">
    <source>
        <dbReference type="EMBL" id="MBR0559746.1"/>
    </source>
</evidence>
<dbReference type="PANTHER" id="PTHR30005:SF0">
    <property type="entry name" value="RETROGRADE REGULATION PROTEIN 2"/>
    <property type="match status" value="1"/>
</dbReference>
<dbReference type="Gene3D" id="3.30.420.40">
    <property type="match status" value="1"/>
</dbReference>